<dbReference type="GO" id="GO:0042803">
    <property type="term" value="F:protein homodimerization activity"/>
    <property type="evidence" value="ECO:0007669"/>
    <property type="project" value="InterPro"/>
</dbReference>
<evidence type="ECO:0000256" key="2">
    <source>
        <dbReference type="ARBA" id="ARBA00009054"/>
    </source>
</evidence>
<evidence type="ECO:0000256" key="13">
    <source>
        <dbReference type="SAM" id="Coils"/>
    </source>
</evidence>
<evidence type="ECO:0000256" key="1">
    <source>
        <dbReference type="ARBA" id="ARBA00004496"/>
    </source>
</evidence>
<dbReference type="Pfam" id="PF01025">
    <property type="entry name" value="GrpE"/>
    <property type="match status" value="1"/>
</dbReference>
<feature type="compositionally biased region" description="Basic and acidic residues" evidence="14">
    <location>
        <begin position="1"/>
        <end position="51"/>
    </location>
</feature>
<dbReference type="KEGG" id="pml:ATP_00205"/>
<dbReference type="GO" id="GO:0051082">
    <property type="term" value="F:unfolded protein binding"/>
    <property type="evidence" value="ECO:0007669"/>
    <property type="project" value="TreeGrafter"/>
</dbReference>
<keyword evidence="13" id="KW-0175">Coiled coil</keyword>
<comment type="function">
    <text evidence="7 10 11">Participates actively in the response to hyperosmotic and heat shock by preventing the aggregation of stress-denatured proteins, in association with DnaK and GrpE. It is the nucleotide exchange factor for DnaK and may function as a thermosensor. Unfolded proteins bind initially to DnaJ; upon interaction with the DnaJ-bound protein, DnaK hydrolyzes its bound ATP, resulting in the formation of a stable complex. GrpE releases ADP from DnaK; ATP binding to DnaK triggers the release of the substrate protein, thus completing the reaction cycle. Several rounds of ATP-dependent interactions between DnaJ, DnaK and GrpE are required for fully efficient folding.</text>
</comment>
<evidence type="ECO:0000256" key="5">
    <source>
        <dbReference type="ARBA" id="ARBA00023016"/>
    </source>
</evidence>
<evidence type="ECO:0000256" key="7">
    <source>
        <dbReference type="ARBA" id="ARBA00053401"/>
    </source>
</evidence>
<dbReference type="SUPFAM" id="SSF51064">
    <property type="entry name" value="Head domain of nucleotide exchange factor GrpE"/>
    <property type="match status" value="1"/>
</dbReference>
<dbReference type="GO" id="GO:0051087">
    <property type="term" value="F:protein-folding chaperone binding"/>
    <property type="evidence" value="ECO:0007669"/>
    <property type="project" value="InterPro"/>
</dbReference>
<evidence type="ECO:0000256" key="9">
    <source>
        <dbReference type="ARBA" id="ARBA00076414"/>
    </source>
</evidence>
<comment type="similarity">
    <text evidence="2 10 12">Belongs to the GrpE family.</text>
</comment>
<evidence type="ECO:0000256" key="3">
    <source>
        <dbReference type="ARBA" id="ARBA00011738"/>
    </source>
</evidence>
<evidence type="ECO:0000256" key="10">
    <source>
        <dbReference type="HAMAP-Rule" id="MF_01151"/>
    </source>
</evidence>
<dbReference type="AlphaFoldDB" id="B3QZK5"/>
<dbReference type="PROSITE" id="PS01071">
    <property type="entry name" value="GRPE"/>
    <property type="match status" value="1"/>
</dbReference>
<dbReference type="GO" id="GO:0000774">
    <property type="term" value="F:adenyl-nucleotide exchange factor activity"/>
    <property type="evidence" value="ECO:0007669"/>
    <property type="project" value="InterPro"/>
</dbReference>
<dbReference type="SUPFAM" id="SSF58014">
    <property type="entry name" value="Coiled-coil domain of nucleotide exchange factor GrpE"/>
    <property type="match status" value="1"/>
</dbReference>
<evidence type="ECO:0000313" key="15">
    <source>
        <dbReference type="EMBL" id="CAP18392.1"/>
    </source>
</evidence>
<evidence type="ECO:0000256" key="12">
    <source>
        <dbReference type="RuleBase" id="RU004478"/>
    </source>
</evidence>
<protein>
    <recommendedName>
        <fullName evidence="8 10">Protein GrpE</fullName>
    </recommendedName>
    <alternativeName>
        <fullName evidence="9 10">HSP-70 cofactor</fullName>
    </alternativeName>
</protein>
<name>B3QZK5_PHYMT</name>
<reference evidence="15 16" key="1">
    <citation type="journal article" date="2008" name="BMC Genomics">
        <title>The linear chromosome of the plant-pathogenic mycoplasma 'Candidatus Phytoplasma mali'.</title>
        <authorList>
            <person name="Kube M."/>
            <person name="Schneider B."/>
            <person name="Kuhl H."/>
            <person name="Dandekar T."/>
            <person name="Heitmann K."/>
            <person name="Migdoll A.M."/>
            <person name="Reinhardt R."/>
            <person name="Seemueller E."/>
        </authorList>
    </citation>
    <scope>NUCLEOTIDE SEQUENCE [LARGE SCALE GENOMIC DNA]</scope>
    <source>
        <strain evidence="15 16">AT</strain>
    </source>
</reference>
<accession>B3QZK5</accession>
<keyword evidence="4 10" id="KW-0963">Cytoplasm</keyword>
<feature type="region of interest" description="Disordered" evidence="14">
    <location>
        <begin position="1"/>
        <end position="56"/>
    </location>
</feature>
<dbReference type="eggNOG" id="COG0576">
    <property type="taxonomic scope" value="Bacteria"/>
</dbReference>
<dbReference type="EMBL" id="CU469464">
    <property type="protein sequence ID" value="CAP18392.1"/>
    <property type="molecule type" value="Genomic_DNA"/>
</dbReference>
<dbReference type="CDD" id="cd00446">
    <property type="entry name" value="GrpE"/>
    <property type="match status" value="1"/>
</dbReference>
<dbReference type="InterPro" id="IPR000740">
    <property type="entry name" value="GrpE"/>
</dbReference>
<organism evidence="16">
    <name type="scientific">Phytoplasma mali (strain AT)</name>
    <dbReference type="NCBI Taxonomy" id="482235"/>
    <lineage>
        <taxon>Bacteria</taxon>
        <taxon>Bacillati</taxon>
        <taxon>Mycoplasmatota</taxon>
        <taxon>Mollicutes</taxon>
        <taxon>Acholeplasmatales</taxon>
        <taxon>Acholeplasmataceae</taxon>
        <taxon>Candidatus Phytoplasma</taxon>
        <taxon>16SrX (Apple proliferation group)</taxon>
    </lineage>
</organism>
<dbReference type="GO" id="GO:0005737">
    <property type="term" value="C:cytoplasm"/>
    <property type="evidence" value="ECO:0007669"/>
    <property type="project" value="UniProtKB-SubCell"/>
</dbReference>
<dbReference type="Gene3D" id="2.30.22.10">
    <property type="entry name" value="Head domain of nucleotide exchange factor GrpE"/>
    <property type="match status" value="1"/>
</dbReference>
<proteinExistence type="inferred from homology"/>
<dbReference type="STRING" id="37692.ATP_00205"/>
<dbReference type="FunFam" id="2.30.22.10:FF:000001">
    <property type="entry name" value="Protein GrpE"/>
    <property type="match status" value="1"/>
</dbReference>
<keyword evidence="5 10" id="KW-0346">Stress response</keyword>
<dbReference type="PRINTS" id="PR00773">
    <property type="entry name" value="GRPEPROTEIN"/>
</dbReference>
<dbReference type="HOGENOM" id="CLU_057217_5_0_14"/>
<dbReference type="PANTHER" id="PTHR21237">
    <property type="entry name" value="GRPE PROTEIN"/>
    <property type="match status" value="1"/>
</dbReference>
<evidence type="ECO:0000256" key="6">
    <source>
        <dbReference type="ARBA" id="ARBA00023186"/>
    </source>
</evidence>
<dbReference type="PANTHER" id="PTHR21237:SF23">
    <property type="entry name" value="GRPE PROTEIN HOMOLOG, MITOCHONDRIAL"/>
    <property type="match status" value="1"/>
</dbReference>
<gene>
    <name evidence="10 15" type="primary">grpE</name>
    <name evidence="15" type="ordered locus">ATP_00205</name>
</gene>
<dbReference type="InterPro" id="IPR009012">
    <property type="entry name" value="GrpE_head"/>
</dbReference>
<comment type="subcellular location">
    <subcellularLocation>
        <location evidence="1 10">Cytoplasm</location>
    </subcellularLocation>
</comment>
<evidence type="ECO:0000256" key="14">
    <source>
        <dbReference type="SAM" id="MobiDB-lite"/>
    </source>
</evidence>
<evidence type="ECO:0000256" key="4">
    <source>
        <dbReference type="ARBA" id="ARBA00022490"/>
    </source>
</evidence>
<dbReference type="GO" id="GO:0006457">
    <property type="term" value="P:protein folding"/>
    <property type="evidence" value="ECO:0007669"/>
    <property type="project" value="InterPro"/>
</dbReference>
<dbReference type="HAMAP" id="MF_01151">
    <property type="entry name" value="GrpE"/>
    <property type="match status" value="1"/>
</dbReference>
<sequence length="235" mass="28067">MANKEKVFDSKKNEEISHEEKNFSSESKNLSENDQIPKVENNDFSNKDEFGHKHKNNDKHKELNVKDYIQILETKIKNLEKDFINLNKTHENEKLRFRSDLENFTKRINKERINERKYASINFIENILVPFDQFEKVLEMNVEDEILKKFLVGFKMVHQQMKNIFKEEGLEEIESLGKIFDPKLHYAIEKISDKNQPNNSNIEVLQKGYLYKERVLKPAMVKVNEWSNETNDKDK</sequence>
<dbReference type="Proteomes" id="UP000002020">
    <property type="component" value="Chromosome"/>
</dbReference>
<dbReference type="InterPro" id="IPR013805">
    <property type="entry name" value="GrpE_CC"/>
</dbReference>
<evidence type="ECO:0000313" key="16">
    <source>
        <dbReference type="Proteomes" id="UP000002020"/>
    </source>
</evidence>
<dbReference type="Gene3D" id="3.90.20.20">
    <property type="match status" value="1"/>
</dbReference>
<evidence type="ECO:0000256" key="11">
    <source>
        <dbReference type="RuleBase" id="RU000639"/>
    </source>
</evidence>
<comment type="subunit">
    <text evidence="3 10">Homodimer.</text>
</comment>
<feature type="coiled-coil region" evidence="13">
    <location>
        <begin position="69"/>
        <end position="96"/>
    </location>
</feature>
<keyword evidence="16" id="KW-1185">Reference proteome</keyword>
<evidence type="ECO:0000256" key="8">
    <source>
        <dbReference type="ARBA" id="ARBA00072274"/>
    </source>
</evidence>
<keyword evidence="6 10" id="KW-0143">Chaperone</keyword>